<feature type="signal peptide" evidence="1">
    <location>
        <begin position="1"/>
        <end position="29"/>
    </location>
</feature>
<accession>A0A1I7Z9F5</accession>
<evidence type="ECO:0000256" key="1">
    <source>
        <dbReference type="SAM" id="SignalP"/>
    </source>
</evidence>
<reference evidence="3" key="1">
    <citation type="submission" date="2016-11" db="UniProtKB">
        <authorList>
            <consortium name="WormBaseParasite"/>
        </authorList>
    </citation>
    <scope>IDENTIFICATION</scope>
</reference>
<organism evidence="2 3">
    <name type="scientific">Steinernema glaseri</name>
    <dbReference type="NCBI Taxonomy" id="37863"/>
    <lineage>
        <taxon>Eukaryota</taxon>
        <taxon>Metazoa</taxon>
        <taxon>Ecdysozoa</taxon>
        <taxon>Nematoda</taxon>
        <taxon>Chromadorea</taxon>
        <taxon>Rhabditida</taxon>
        <taxon>Tylenchina</taxon>
        <taxon>Panagrolaimomorpha</taxon>
        <taxon>Strongyloidoidea</taxon>
        <taxon>Steinernematidae</taxon>
        <taxon>Steinernema</taxon>
    </lineage>
</organism>
<keyword evidence="1" id="KW-0732">Signal</keyword>
<sequence length="102" mass="11376">MQTRSMRTSTLPFFLQLTLVLALFVSGGAVCTEDTAKDWSMIEHHQSCVNKGYAVYGLKTGLKCGTMVQCPERQHKDNKSNARKDNTTPFRLLNVATHAKNS</sequence>
<keyword evidence="2" id="KW-1185">Reference proteome</keyword>
<proteinExistence type="predicted"/>
<dbReference type="Proteomes" id="UP000095287">
    <property type="component" value="Unplaced"/>
</dbReference>
<protein>
    <submittedName>
        <fullName evidence="3">Secreted protein</fullName>
    </submittedName>
</protein>
<feature type="chain" id="PRO_5009313142" evidence="1">
    <location>
        <begin position="30"/>
        <end position="102"/>
    </location>
</feature>
<dbReference type="AlphaFoldDB" id="A0A1I7Z9F5"/>
<evidence type="ECO:0000313" key="2">
    <source>
        <dbReference type="Proteomes" id="UP000095287"/>
    </source>
</evidence>
<name>A0A1I7Z9F5_9BILA</name>
<dbReference type="WBParaSite" id="L893_g24248.t1">
    <property type="protein sequence ID" value="L893_g24248.t1"/>
    <property type="gene ID" value="L893_g24248"/>
</dbReference>
<evidence type="ECO:0000313" key="3">
    <source>
        <dbReference type="WBParaSite" id="L893_g24248.t1"/>
    </source>
</evidence>